<dbReference type="Pfam" id="PF09234">
    <property type="entry name" value="DUF1963"/>
    <property type="match status" value="1"/>
</dbReference>
<dbReference type="AlphaFoldDB" id="A0A1F4V838"/>
<dbReference type="EMBL" id="MEVD01000015">
    <property type="protein sequence ID" value="OGC53306.1"/>
    <property type="molecule type" value="Genomic_DNA"/>
</dbReference>
<reference evidence="1 2" key="1">
    <citation type="journal article" date="2016" name="Nat. Commun.">
        <title>Thousands of microbial genomes shed light on interconnected biogeochemical processes in an aquifer system.</title>
        <authorList>
            <person name="Anantharaman K."/>
            <person name="Brown C.T."/>
            <person name="Hug L.A."/>
            <person name="Sharon I."/>
            <person name="Castelle C.J."/>
            <person name="Probst A.J."/>
            <person name="Thomas B.C."/>
            <person name="Singh A."/>
            <person name="Wilkins M.J."/>
            <person name="Karaoz U."/>
            <person name="Brodie E.L."/>
            <person name="Williams K.H."/>
            <person name="Hubbard S.S."/>
            <person name="Banfield J.F."/>
        </authorList>
    </citation>
    <scope>NUCLEOTIDE SEQUENCE [LARGE SCALE GENOMIC DNA]</scope>
</reference>
<dbReference type="InterPro" id="IPR015315">
    <property type="entry name" value="DUF1963"/>
</dbReference>
<accession>A0A1F4V838</accession>
<protein>
    <recommendedName>
        <fullName evidence="3">DUF1963 domain-containing protein</fullName>
    </recommendedName>
</protein>
<dbReference type="InterPro" id="IPR035948">
    <property type="entry name" value="YwqG-like_sf"/>
</dbReference>
<dbReference type="Gene3D" id="2.30.320.10">
    <property type="entry name" value="YwqG-like"/>
    <property type="match status" value="1"/>
</dbReference>
<dbReference type="Proteomes" id="UP000178127">
    <property type="component" value="Unassembled WGS sequence"/>
</dbReference>
<evidence type="ECO:0008006" key="3">
    <source>
        <dbReference type="Google" id="ProtNLM"/>
    </source>
</evidence>
<name>A0A1F4V838_UNCKA</name>
<evidence type="ECO:0000313" key="2">
    <source>
        <dbReference type="Proteomes" id="UP000178127"/>
    </source>
</evidence>
<dbReference type="PANTHER" id="PTHR36436">
    <property type="entry name" value="SLL5081 PROTEIN"/>
    <property type="match status" value="1"/>
</dbReference>
<dbReference type="STRING" id="1802620.A3D91_02760"/>
<sequence>MDKLDLIKSNKELVQYYDDFNKTVKKYINIKAKYSDQELPYTQSKFGGKPYLIDKEKYPYGTDGNPLKLLAQLNFTEIPHLNNFPEDGILQFYISFIDKLGLLGADFDNPTKQDLFRIIYIQGDVVDENTAIRDYQFPETGKDYYFPVTGEFKLDFKIIEELISYQDHRFSQTIGNRPHKLDISETTLDELYKITDSNVHKIGGYPHFTQWDPRDRDGYRDYDTLLFQITSQHTADNLNKPAEIMWGDMGVANFFIKSEKLIQRDFTDVLYNWDCF</sequence>
<dbReference type="PANTHER" id="PTHR36436:SF6">
    <property type="entry name" value="SLL5081 PROTEIN"/>
    <property type="match status" value="1"/>
</dbReference>
<dbReference type="SUPFAM" id="SSF103032">
    <property type="entry name" value="Hypothetical protein YwqG"/>
    <property type="match status" value="1"/>
</dbReference>
<gene>
    <name evidence="1" type="ORF">A3D91_02760</name>
</gene>
<evidence type="ECO:0000313" key="1">
    <source>
        <dbReference type="EMBL" id="OGC53306.1"/>
    </source>
</evidence>
<organism evidence="1 2">
    <name type="scientific">candidate division WWE3 bacterium RIFCSPHIGHO2_02_FULL_38_14</name>
    <dbReference type="NCBI Taxonomy" id="1802620"/>
    <lineage>
        <taxon>Bacteria</taxon>
        <taxon>Katanobacteria</taxon>
    </lineage>
</organism>
<proteinExistence type="predicted"/>
<comment type="caution">
    <text evidence="1">The sequence shown here is derived from an EMBL/GenBank/DDBJ whole genome shotgun (WGS) entry which is preliminary data.</text>
</comment>